<evidence type="ECO:0000313" key="15">
    <source>
        <dbReference type="EMBL" id="CAJ0601160.1"/>
    </source>
</evidence>
<keyword evidence="10" id="KW-0325">Glycoprotein</keyword>
<evidence type="ECO:0000256" key="14">
    <source>
        <dbReference type="SAM" id="Phobius"/>
    </source>
</evidence>
<dbReference type="Proteomes" id="UP001176961">
    <property type="component" value="Unassembled WGS sequence"/>
</dbReference>
<keyword evidence="12 13" id="KW-0407">Ion channel</keyword>
<dbReference type="EMBL" id="CATQJL010000305">
    <property type="protein sequence ID" value="CAJ0601160.1"/>
    <property type="molecule type" value="Genomic_DNA"/>
</dbReference>
<name>A0AA36M876_CYLNA</name>
<organism evidence="15 16">
    <name type="scientific">Cylicocyclus nassatus</name>
    <name type="common">Nematode worm</name>
    <dbReference type="NCBI Taxonomy" id="53992"/>
    <lineage>
        <taxon>Eukaryota</taxon>
        <taxon>Metazoa</taxon>
        <taxon>Ecdysozoa</taxon>
        <taxon>Nematoda</taxon>
        <taxon>Chromadorea</taxon>
        <taxon>Rhabditida</taxon>
        <taxon>Rhabditina</taxon>
        <taxon>Rhabditomorpha</taxon>
        <taxon>Strongyloidea</taxon>
        <taxon>Strongylidae</taxon>
        <taxon>Cylicocyclus</taxon>
    </lineage>
</organism>
<evidence type="ECO:0000256" key="7">
    <source>
        <dbReference type="ARBA" id="ARBA00023053"/>
    </source>
</evidence>
<evidence type="ECO:0000256" key="10">
    <source>
        <dbReference type="ARBA" id="ARBA00023180"/>
    </source>
</evidence>
<evidence type="ECO:0000256" key="13">
    <source>
        <dbReference type="RuleBase" id="RU000679"/>
    </source>
</evidence>
<accession>A0AA36M876</accession>
<dbReference type="AlphaFoldDB" id="A0AA36M876"/>
<keyword evidence="4 13" id="KW-0894">Sodium channel</keyword>
<evidence type="ECO:0000256" key="8">
    <source>
        <dbReference type="ARBA" id="ARBA00023065"/>
    </source>
</evidence>
<dbReference type="GO" id="GO:0015280">
    <property type="term" value="F:ligand-gated sodium channel activity"/>
    <property type="evidence" value="ECO:0007669"/>
    <property type="project" value="TreeGrafter"/>
</dbReference>
<dbReference type="InterPro" id="IPR001873">
    <property type="entry name" value="ENaC"/>
</dbReference>
<evidence type="ECO:0000256" key="9">
    <source>
        <dbReference type="ARBA" id="ARBA00023136"/>
    </source>
</evidence>
<comment type="caution">
    <text evidence="15">The sequence shown here is derived from an EMBL/GenBank/DDBJ whole genome shotgun (WGS) entry which is preliminary data.</text>
</comment>
<evidence type="ECO:0000256" key="4">
    <source>
        <dbReference type="ARBA" id="ARBA00022461"/>
    </source>
</evidence>
<evidence type="ECO:0000256" key="3">
    <source>
        <dbReference type="ARBA" id="ARBA00022448"/>
    </source>
</evidence>
<dbReference type="PANTHER" id="PTHR11690:SF232">
    <property type="entry name" value="ACID-SENSING ION CHANNEL 1-LIKE"/>
    <property type="match status" value="1"/>
</dbReference>
<evidence type="ECO:0000313" key="16">
    <source>
        <dbReference type="Proteomes" id="UP001176961"/>
    </source>
</evidence>
<sequence>MRLRVGDISDEVGYDVLRYLIAGSGIDNVNVDKWTDENKFDLNNLFKKWRGNRTQGQMFDFVFDKNGYNCTEMFSECYEGSVTLDCCRIFEPTFVMMRGRCFRLVDDYYQRDVDETFKLSLFFKKIQGTLLGNNTRPQLIVHISDSYPEVGLYPRLYLSFNDWNRLHFSQRKIVMLPEHNSCSVDPRDQGKSTCFVYSWMNRVFVDSLNCTSPPFKAMLPYLATVPTCEPEIIVQNYKNVTSTVGDDYGCLPACQRTENRWRLTSSMDLSPVRQHAFRVEASFSELEYEEYTEIRLTTGVQLLSELGGQIGLFLGTSVMTFVQILLGISVLLYRKAKKVYIEDVNIALTLRP</sequence>
<proteinExistence type="inferred from homology"/>
<dbReference type="PANTHER" id="PTHR11690">
    <property type="entry name" value="AMILORIDE-SENSITIVE SODIUM CHANNEL-RELATED"/>
    <property type="match status" value="1"/>
</dbReference>
<keyword evidence="8 13" id="KW-0406">Ion transport</keyword>
<keyword evidence="16" id="KW-1185">Reference proteome</keyword>
<gene>
    <name evidence="15" type="ORF">CYNAS_LOCUS13143</name>
</gene>
<keyword evidence="7" id="KW-0915">Sodium</keyword>
<comment type="subcellular location">
    <subcellularLocation>
        <location evidence="1">Membrane</location>
        <topology evidence="1">Multi-pass membrane protein</topology>
    </subcellularLocation>
</comment>
<evidence type="ECO:0000256" key="5">
    <source>
        <dbReference type="ARBA" id="ARBA00022692"/>
    </source>
</evidence>
<dbReference type="Gene3D" id="1.10.287.770">
    <property type="entry name" value="YojJ-like"/>
    <property type="match status" value="1"/>
</dbReference>
<evidence type="ECO:0000256" key="6">
    <source>
        <dbReference type="ARBA" id="ARBA00022989"/>
    </source>
</evidence>
<comment type="similarity">
    <text evidence="2 13">Belongs to the amiloride-sensitive sodium channel (TC 1.A.6) family.</text>
</comment>
<dbReference type="Pfam" id="PF00858">
    <property type="entry name" value="ASC"/>
    <property type="match status" value="1"/>
</dbReference>
<keyword evidence="11 13" id="KW-0739">Sodium transport</keyword>
<evidence type="ECO:0000256" key="2">
    <source>
        <dbReference type="ARBA" id="ARBA00007193"/>
    </source>
</evidence>
<keyword evidence="9 14" id="KW-0472">Membrane</keyword>
<evidence type="ECO:0000256" key="11">
    <source>
        <dbReference type="ARBA" id="ARBA00023201"/>
    </source>
</evidence>
<keyword evidence="6 14" id="KW-1133">Transmembrane helix</keyword>
<keyword evidence="5 13" id="KW-0812">Transmembrane</keyword>
<feature type="transmembrane region" description="Helical" evidence="14">
    <location>
        <begin position="310"/>
        <end position="333"/>
    </location>
</feature>
<reference evidence="15" key="1">
    <citation type="submission" date="2023-07" db="EMBL/GenBank/DDBJ databases">
        <authorList>
            <consortium name="CYATHOMIX"/>
        </authorList>
    </citation>
    <scope>NUCLEOTIDE SEQUENCE</scope>
    <source>
        <strain evidence="15">N/A</strain>
    </source>
</reference>
<protein>
    <submittedName>
        <fullName evidence="15">Uncharacterized protein</fullName>
    </submittedName>
</protein>
<dbReference type="GO" id="GO:0005886">
    <property type="term" value="C:plasma membrane"/>
    <property type="evidence" value="ECO:0007669"/>
    <property type="project" value="TreeGrafter"/>
</dbReference>
<evidence type="ECO:0000256" key="1">
    <source>
        <dbReference type="ARBA" id="ARBA00004141"/>
    </source>
</evidence>
<dbReference type="PRINTS" id="PR01078">
    <property type="entry name" value="AMINACHANNEL"/>
</dbReference>
<evidence type="ECO:0000256" key="12">
    <source>
        <dbReference type="ARBA" id="ARBA00023303"/>
    </source>
</evidence>
<keyword evidence="3 13" id="KW-0813">Transport</keyword>